<dbReference type="Proteomes" id="UP000623958">
    <property type="component" value="Unassembled WGS sequence"/>
</dbReference>
<dbReference type="Pfam" id="PF01546">
    <property type="entry name" value="Peptidase_M20"/>
    <property type="match status" value="1"/>
</dbReference>
<evidence type="ECO:0000256" key="4">
    <source>
        <dbReference type="SAM" id="MobiDB-lite"/>
    </source>
</evidence>
<dbReference type="InterPro" id="IPR051458">
    <property type="entry name" value="Cyt/Met_Dipeptidase"/>
</dbReference>
<keyword evidence="7" id="KW-1185">Reference proteome</keyword>
<dbReference type="GO" id="GO:0046872">
    <property type="term" value="F:metal ion binding"/>
    <property type="evidence" value="ECO:0007669"/>
    <property type="project" value="UniProtKB-KW"/>
</dbReference>
<proteinExistence type="predicted"/>
<sequence length="509" mass="55063">MGALSHVFPEHPMDSRKIDQYVSEKWDKDIVPQLVDYIRIPNKSPMFDANWVANGYMDQAVALMENWARAQKIAGLQVEVVRLEGRTPLIFLEIPASGPETGEDTVLLYGHLDKQPEMTGWDEELGPWKPVLRGDKLYGRGGADDGYAIFGSLTSIMALQEQGLPHARCVILIEACEESGSYDLPAYVDHLADRIGKPSLVVCLDSGCANYDQLWCTTSLRGLTGGNFTVKVLNEGVHSGDASGVVPSSFRLLRQLLSRIEDENTGRILLEGLHAEIPAERLEQARRAAEVVDTAIFDKFPLVDGLKPMNEDLTELVLNRTWRPALSVTGIGGMPPLESAGNVLRPETSVKLSLRLPPTANGKACGELLKEALLRDPPNGAQVTLELEKASSGWNAPAMAPWLEKAIDEASQTFFGKPAMYMGEGGSIPFMGMLGEKFPGAQFMITGVLGPHSNAHGPNEFLHIPMGKRVTACVAKVIAEHHAASLRGETSGSPVAADSGSRHGGHGCC</sequence>
<comment type="caution">
    <text evidence="6">The sequence shown here is derived from an EMBL/GenBank/DDBJ whole genome shotgun (WGS) entry which is preliminary data.</text>
</comment>
<keyword evidence="2" id="KW-0479">Metal-binding</keyword>
<name>A0A919F5L9_9XANT</name>
<reference evidence="6" key="2">
    <citation type="submission" date="2020-09" db="EMBL/GenBank/DDBJ databases">
        <authorList>
            <person name="Sun Q."/>
            <person name="Ohkuma M."/>
        </authorList>
    </citation>
    <scope>NUCLEOTIDE SEQUENCE</scope>
    <source>
        <strain evidence="6">JCM 13306</strain>
    </source>
</reference>
<dbReference type="Gene3D" id="3.30.70.360">
    <property type="match status" value="1"/>
</dbReference>
<dbReference type="PANTHER" id="PTHR43270:SF4">
    <property type="entry name" value="CARNOSINE DIPEPTIDASE 2, ISOFORM A"/>
    <property type="match status" value="1"/>
</dbReference>
<dbReference type="CDD" id="cd05682">
    <property type="entry name" value="M20_dipept_dapE"/>
    <property type="match status" value="1"/>
</dbReference>
<protein>
    <submittedName>
        <fullName evidence="6">Succinyl-diaminopimelate desuccinylase</fullName>
    </submittedName>
</protein>
<evidence type="ECO:0000259" key="5">
    <source>
        <dbReference type="Pfam" id="PF07687"/>
    </source>
</evidence>
<feature type="domain" description="Peptidase M20 dimerisation" evidence="5">
    <location>
        <begin position="219"/>
        <end position="377"/>
    </location>
</feature>
<organism evidence="6 7">
    <name type="scientific">Xanthomonas boreopolis</name>
    <dbReference type="NCBI Taxonomy" id="86183"/>
    <lineage>
        <taxon>Bacteria</taxon>
        <taxon>Pseudomonadati</taxon>
        <taxon>Pseudomonadota</taxon>
        <taxon>Gammaproteobacteria</taxon>
        <taxon>Lysobacterales</taxon>
        <taxon>Lysobacteraceae</taxon>
        <taxon>Xanthomonas</taxon>
    </lineage>
</organism>
<evidence type="ECO:0000256" key="1">
    <source>
        <dbReference type="ARBA" id="ARBA00022670"/>
    </source>
</evidence>
<evidence type="ECO:0000313" key="7">
    <source>
        <dbReference type="Proteomes" id="UP000623958"/>
    </source>
</evidence>
<gene>
    <name evidence="6" type="primary">dapE</name>
    <name evidence="6" type="ORF">GCM10009090_05700</name>
</gene>
<dbReference type="Gene3D" id="3.40.630.10">
    <property type="entry name" value="Zn peptidases"/>
    <property type="match status" value="1"/>
</dbReference>
<dbReference type="InterPro" id="IPR011650">
    <property type="entry name" value="Peptidase_M20_dimer"/>
</dbReference>
<evidence type="ECO:0000313" key="6">
    <source>
        <dbReference type="EMBL" id="GHH48179.1"/>
    </source>
</evidence>
<keyword evidence="1" id="KW-0645">Protease</keyword>
<keyword evidence="3" id="KW-0378">Hydrolase</keyword>
<dbReference type="AlphaFoldDB" id="A0A919F5L9"/>
<dbReference type="GO" id="GO:0008233">
    <property type="term" value="F:peptidase activity"/>
    <property type="evidence" value="ECO:0007669"/>
    <property type="project" value="UniProtKB-KW"/>
</dbReference>
<dbReference type="EMBL" id="BNBA01000003">
    <property type="protein sequence ID" value="GHH48179.1"/>
    <property type="molecule type" value="Genomic_DNA"/>
</dbReference>
<accession>A0A919F5L9</accession>
<dbReference type="GO" id="GO:0006508">
    <property type="term" value="P:proteolysis"/>
    <property type="evidence" value="ECO:0007669"/>
    <property type="project" value="UniProtKB-KW"/>
</dbReference>
<dbReference type="InterPro" id="IPR002933">
    <property type="entry name" value="Peptidase_M20"/>
</dbReference>
<feature type="region of interest" description="Disordered" evidence="4">
    <location>
        <begin position="487"/>
        <end position="509"/>
    </location>
</feature>
<dbReference type="Pfam" id="PF07687">
    <property type="entry name" value="M20_dimer"/>
    <property type="match status" value="1"/>
</dbReference>
<dbReference type="SUPFAM" id="SSF53187">
    <property type="entry name" value="Zn-dependent exopeptidases"/>
    <property type="match status" value="1"/>
</dbReference>
<evidence type="ECO:0000256" key="2">
    <source>
        <dbReference type="ARBA" id="ARBA00022723"/>
    </source>
</evidence>
<reference evidence="6" key="1">
    <citation type="journal article" date="2014" name="Int. J. Syst. Evol. Microbiol.">
        <title>Complete genome sequence of Corynebacterium casei LMG S-19264T (=DSM 44701T), isolated from a smear-ripened cheese.</title>
        <authorList>
            <consortium name="US DOE Joint Genome Institute (JGI-PGF)"/>
            <person name="Walter F."/>
            <person name="Albersmeier A."/>
            <person name="Kalinowski J."/>
            <person name="Ruckert C."/>
        </authorList>
    </citation>
    <scope>NUCLEOTIDE SEQUENCE</scope>
    <source>
        <strain evidence="6">JCM 13306</strain>
    </source>
</reference>
<evidence type="ECO:0000256" key="3">
    <source>
        <dbReference type="ARBA" id="ARBA00022801"/>
    </source>
</evidence>
<dbReference type="PANTHER" id="PTHR43270">
    <property type="entry name" value="BETA-ALA-HIS DIPEPTIDASE"/>
    <property type="match status" value="1"/>
</dbReference>